<dbReference type="PANTHER" id="PTHR21716">
    <property type="entry name" value="TRANSMEMBRANE PROTEIN"/>
    <property type="match status" value="1"/>
</dbReference>
<keyword evidence="4" id="KW-1003">Cell membrane</keyword>
<evidence type="ECO:0000256" key="3">
    <source>
        <dbReference type="ARBA" id="ARBA00022448"/>
    </source>
</evidence>
<dbReference type="GO" id="GO:0055085">
    <property type="term" value="P:transmembrane transport"/>
    <property type="evidence" value="ECO:0007669"/>
    <property type="project" value="TreeGrafter"/>
</dbReference>
<evidence type="ECO:0000313" key="10">
    <source>
        <dbReference type="Proteomes" id="UP000183685"/>
    </source>
</evidence>
<keyword evidence="7 8" id="KW-0472">Membrane</keyword>
<evidence type="ECO:0000256" key="6">
    <source>
        <dbReference type="ARBA" id="ARBA00022989"/>
    </source>
</evidence>
<keyword evidence="3" id="KW-0813">Transport</keyword>
<keyword evidence="6 8" id="KW-1133">Transmembrane helix</keyword>
<feature type="transmembrane region" description="Helical" evidence="8">
    <location>
        <begin position="299"/>
        <end position="332"/>
    </location>
</feature>
<keyword evidence="10" id="KW-1185">Reference proteome</keyword>
<dbReference type="InterPro" id="IPR002549">
    <property type="entry name" value="AI-2E-like"/>
</dbReference>
<organism evidence="9 10">
    <name type="scientific">Kordiimonas lacus</name>
    <dbReference type="NCBI Taxonomy" id="637679"/>
    <lineage>
        <taxon>Bacteria</taxon>
        <taxon>Pseudomonadati</taxon>
        <taxon>Pseudomonadota</taxon>
        <taxon>Alphaproteobacteria</taxon>
        <taxon>Kordiimonadales</taxon>
        <taxon>Kordiimonadaceae</taxon>
        <taxon>Kordiimonas</taxon>
    </lineage>
</organism>
<feature type="transmembrane region" description="Helical" evidence="8">
    <location>
        <begin position="206"/>
        <end position="223"/>
    </location>
</feature>
<evidence type="ECO:0000256" key="2">
    <source>
        <dbReference type="ARBA" id="ARBA00009773"/>
    </source>
</evidence>
<keyword evidence="5 8" id="KW-0812">Transmembrane</keyword>
<comment type="subcellular location">
    <subcellularLocation>
        <location evidence="1">Cell membrane</location>
        <topology evidence="1">Multi-pass membrane protein</topology>
    </subcellularLocation>
</comment>
<feature type="transmembrane region" description="Helical" evidence="8">
    <location>
        <begin position="6"/>
        <end position="37"/>
    </location>
</feature>
<feature type="transmembrane region" description="Helical" evidence="8">
    <location>
        <begin position="268"/>
        <end position="287"/>
    </location>
</feature>
<evidence type="ECO:0000313" key="9">
    <source>
        <dbReference type="EMBL" id="SDD69259.1"/>
    </source>
</evidence>
<dbReference type="STRING" id="637679.GCA_001550055_02936"/>
<dbReference type="Pfam" id="PF01594">
    <property type="entry name" value="AI-2E_transport"/>
    <property type="match status" value="1"/>
</dbReference>
<sequence length="356" mass="37803">MNKWFWIGTTAVVILFVYLTKGVMLPFLAGLAVAYFLDPIADRLEALKVPRGAAAAMVITVFFLVIVGVVLAFWPILQSQIAAISQSLPQTLAGLRPWLNDTLQTLSDRFGQDVAGDVDSMLASFSDELLARVKHGAGTVLKSGLAVFNILSLMLISPVVAFYLLRDWDLLVAKVDSWLPPSGSEVVRGLARNVDTVLAGFVRGQLIVSTIMGILYAIGWSAVGLDFAILLGVLAGVMSIVPFVGALFAAAVAVAMGIGQWGMDPVQLGLVASVFLVVQVIEGSLLTPKLIGDRVGLHPVWVLFAVFAGGEVMGFVGVLIAVPAAAAIAVLVRYWIDVYLEHHGIPDAVQPAASKE</sequence>
<proteinExistence type="inferred from homology"/>
<evidence type="ECO:0000256" key="1">
    <source>
        <dbReference type="ARBA" id="ARBA00004651"/>
    </source>
</evidence>
<name>A0A1G6WTZ9_9PROT</name>
<evidence type="ECO:0000256" key="8">
    <source>
        <dbReference type="SAM" id="Phobius"/>
    </source>
</evidence>
<feature type="transmembrane region" description="Helical" evidence="8">
    <location>
        <begin position="49"/>
        <end position="77"/>
    </location>
</feature>
<dbReference type="EMBL" id="FNAK01000002">
    <property type="protein sequence ID" value="SDD69259.1"/>
    <property type="molecule type" value="Genomic_DNA"/>
</dbReference>
<protein>
    <submittedName>
        <fullName evidence="9">Predicted PurR-regulated permease PerM</fullName>
    </submittedName>
</protein>
<gene>
    <name evidence="9" type="ORF">SAMN04488071_1220</name>
</gene>
<dbReference type="Proteomes" id="UP000183685">
    <property type="component" value="Unassembled WGS sequence"/>
</dbReference>
<dbReference type="GO" id="GO:0005886">
    <property type="term" value="C:plasma membrane"/>
    <property type="evidence" value="ECO:0007669"/>
    <property type="project" value="UniProtKB-SubCell"/>
</dbReference>
<accession>A0A1G6WTZ9</accession>
<evidence type="ECO:0000256" key="5">
    <source>
        <dbReference type="ARBA" id="ARBA00022692"/>
    </source>
</evidence>
<evidence type="ECO:0000256" key="4">
    <source>
        <dbReference type="ARBA" id="ARBA00022475"/>
    </source>
</evidence>
<dbReference type="RefSeq" id="WP_068306438.1">
    <property type="nucleotide sequence ID" value="NZ_FNAK01000002.1"/>
</dbReference>
<dbReference type="AlphaFoldDB" id="A0A1G6WTZ9"/>
<feature type="transmembrane region" description="Helical" evidence="8">
    <location>
        <begin position="145"/>
        <end position="165"/>
    </location>
</feature>
<dbReference type="OrthoDB" id="5792512at2"/>
<comment type="similarity">
    <text evidence="2">Belongs to the autoinducer-2 exporter (AI-2E) (TC 2.A.86) family.</text>
</comment>
<reference evidence="9 10" key="1">
    <citation type="submission" date="2016-10" db="EMBL/GenBank/DDBJ databases">
        <authorList>
            <person name="de Groot N.N."/>
        </authorList>
    </citation>
    <scope>NUCLEOTIDE SEQUENCE [LARGE SCALE GENOMIC DNA]</scope>
    <source>
        <strain evidence="9 10">CGMCC 1.9109</strain>
    </source>
</reference>
<dbReference type="PANTHER" id="PTHR21716:SF53">
    <property type="entry name" value="PERMEASE PERM-RELATED"/>
    <property type="match status" value="1"/>
</dbReference>
<feature type="transmembrane region" description="Helical" evidence="8">
    <location>
        <begin position="229"/>
        <end position="256"/>
    </location>
</feature>
<evidence type="ECO:0000256" key="7">
    <source>
        <dbReference type="ARBA" id="ARBA00023136"/>
    </source>
</evidence>